<evidence type="ECO:0000313" key="12">
    <source>
        <dbReference type="Proteomes" id="UP000229740"/>
    </source>
</evidence>
<protein>
    <submittedName>
        <fullName evidence="11">TRAP transporter permease DctQ</fullName>
    </submittedName>
</protein>
<keyword evidence="5 9" id="KW-0812">Transmembrane</keyword>
<reference evidence="11 12" key="1">
    <citation type="submission" date="2017-10" db="EMBL/GenBank/DDBJ databases">
        <title>Novel microbial diversity and functional potential in the marine mammal oral microbiome.</title>
        <authorList>
            <person name="Dudek N.K."/>
            <person name="Sun C.L."/>
            <person name="Burstein D."/>
            <person name="Kantor R.S."/>
            <person name="Aliaga Goltsman D.S."/>
            <person name="Bik E.M."/>
            <person name="Thomas B.C."/>
            <person name="Banfield J.F."/>
            <person name="Relman D.A."/>
        </authorList>
    </citation>
    <scope>NUCLEOTIDE SEQUENCE [LARGE SCALE GENOMIC DNA]</scope>
    <source>
        <strain evidence="11">DOLZORAL124_49_17</strain>
    </source>
</reference>
<feature type="transmembrane region" description="Helical" evidence="9">
    <location>
        <begin position="54"/>
        <end position="75"/>
    </location>
</feature>
<dbReference type="Proteomes" id="UP000229740">
    <property type="component" value="Unassembled WGS sequence"/>
</dbReference>
<organism evidence="11 12">
    <name type="scientific">candidate division KSB3 bacterium</name>
    <dbReference type="NCBI Taxonomy" id="2044937"/>
    <lineage>
        <taxon>Bacteria</taxon>
        <taxon>candidate division KSB3</taxon>
    </lineage>
</organism>
<dbReference type="AlphaFoldDB" id="A0A2G6E2H5"/>
<dbReference type="InterPro" id="IPR007387">
    <property type="entry name" value="TRAP_DctQ"/>
</dbReference>
<sequence>MQQLVKGIRTIFSIIEKIFEAVSMIMLVAMVVIICYQVIMRSVFNNSPSWSEEISLTLLIWFGILSIPIGVRLHLHIGIEYLFTRLPQQSQWVVSRVLYVLIAAFGCVMLISGVELVKFTSMSTLPATKLPSSIRYAVIPLAGLTLIYNALELFFTSYSSFAEQGDEQVDVIM</sequence>
<dbReference type="GO" id="GO:0015740">
    <property type="term" value="P:C4-dicarboxylate transport"/>
    <property type="evidence" value="ECO:0007669"/>
    <property type="project" value="TreeGrafter"/>
</dbReference>
<feature type="transmembrane region" description="Helical" evidence="9">
    <location>
        <begin position="134"/>
        <end position="151"/>
    </location>
</feature>
<dbReference type="InterPro" id="IPR055348">
    <property type="entry name" value="DctQ"/>
</dbReference>
<feature type="transmembrane region" description="Helical" evidence="9">
    <location>
        <begin position="21"/>
        <end position="39"/>
    </location>
</feature>
<comment type="similarity">
    <text evidence="8">Belongs to the TRAP transporter small permease family.</text>
</comment>
<evidence type="ECO:0000256" key="6">
    <source>
        <dbReference type="ARBA" id="ARBA00022989"/>
    </source>
</evidence>
<dbReference type="GO" id="GO:0005886">
    <property type="term" value="C:plasma membrane"/>
    <property type="evidence" value="ECO:0007669"/>
    <property type="project" value="UniProtKB-SubCell"/>
</dbReference>
<keyword evidence="3" id="KW-1003">Cell membrane</keyword>
<evidence type="ECO:0000256" key="9">
    <source>
        <dbReference type="SAM" id="Phobius"/>
    </source>
</evidence>
<dbReference type="PANTHER" id="PTHR35011:SF11">
    <property type="entry name" value="TRAP TRANSPORTER SMALL PERMEASE PROTEIN"/>
    <property type="match status" value="1"/>
</dbReference>
<feature type="transmembrane region" description="Helical" evidence="9">
    <location>
        <begin position="96"/>
        <end position="114"/>
    </location>
</feature>
<feature type="domain" description="Tripartite ATP-independent periplasmic transporters DctQ component" evidence="10">
    <location>
        <begin position="30"/>
        <end position="155"/>
    </location>
</feature>
<dbReference type="GO" id="GO:0022857">
    <property type="term" value="F:transmembrane transporter activity"/>
    <property type="evidence" value="ECO:0007669"/>
    <property type="project" value="TreeGrafter"/>
</dbReference>
<keyword evidence="2" id="KW-0813">Transport</keyword>
<comment type="caution">
    <text evidence="11">The sequence shown here is derived from an EMBL/GenBank/DDBJ whole genome shotgun (WGS) entry which is preliminary data.</text>
</comment>
<accession>A0A2G6E2H5</accession>
<gene>
    <name evidence="11" type="ORF">CSB45_12280</name>
</gene>
<keyword evidence="7 9" id="KW-0472">Membrane</keyword>
<dbReference type="Pfam" id="PF04290">
    <property type="entry name" value="DctQ"/>
    <property type="match status" value="1"/>
</dbReference>
<proteinExistence type="inferred from homology"/>
<dbReference type="PANTHER" id="PTHR35011">
    <property type="entry name" value="2,3-DIKETO-L-GULONATE TRAP TRANSPORTER SMALL PERMEASE PROTEIN YIAM"/>
    <property type="match status" value="1"/>
</dbReference>
<evidence type="ECO:0000256" key="1">
    <source>
        <dbReference type="ARBA" id="ARBA00004429"/>
    </source>
</evidence>
<dbReference type="EMBL" id="PDPS01000036">
    <property type="protein sequence ID" value="PID56299.1"/>
    <property type="molecule type" value="Genomic_DNA"/>
</dbReference>
<comment type="subcellular location">
    <subcellularLocation>
        <location evidence="1">Cell inner membrane</location>
        <topology evidence="1">Multi-pass membrane protein</topology>
    </subcellularLocation>
</comment>
<keyword evidence="6 9" id="KW-1133">Transmembrane helix</keyword>
<evidence type="ECO:0000256" key="4">
    <source>
        <dbReference type="ARBA" id="ARBA00022519"/>
    </source>
</evidence>
<keyword evidence="4" id="KW-0997">Cell inner membrane</keyword>
<name>A0A2G6E2H5_9BACT</name>
<evidence type="ECO:0000256" key="7">
    <source>
        <dbReference type="ARBA" id="ARBA00023136"/>
    </source>
</evidence>
<evidence type="ECO:0000313" key="11">
    <source>
        <dbReference type="EMBL" id="PID56299.1"/>
    </source>
</evidence>
<evidence type="ECO:0000256" key="5">
    <source>
        <dbReference type="ARBA" id="ARBA00022692"/>
    </source>
</evidence>
<evidence type="ECO:0000256" key="2">
    <source>
        <dbReference type="ARBA" id="ARBA00022448"/>
    </source>
</evidence>
<evidence type="ECO:0000256" key="3">
    <source>
        <dbReference type="ARBA" id="ARBA00022475"/>
    </source>
</evidence>
<evidence type="ECO:0000259" key="10">
    <source>
        <dbReference type="Pfam" id="PF04290"/>
    </source>
</evidence>
<evidence type="ECO:0000256" key="8">
    <source>
        <dbReference type="ARBA" id="ARBA00038436"/>
    </source>
</evidence>